<accession>A0A8S5R2W1</accession>
<sequence>MRYIKIEEYINGAHENFVTEIEISPPEGYALIPDEIEIPSTFPFVNIELDENNIVKKLIPVSVFNIDISPLRNQKLEEISDKCSKAIVTGCDVTLENETVKHFSMEETDQINIATALDAVNNGMKEYPYHADGELCELYSANNIKLISNAFVQHKLYHLTYCNHLMSWIKRCNKMKELKSIYYGIELPDDLKENMEKILKIKMEEK</sequence>
<protein>
    <recommendedName>
        <fullName evidence="1">DUF4376 domain-containing protein</fullName>
    </recommendedName>
</protein>
<dbReference type="EMBL" id="BK015797">
    <property type="protein sequence ID" value="DAE25425.1"/>
    <property type="molecule type" value="Genomic_DNA"/>
</dbReference>
<name>A0A8S5R2W1_9CAUD</name>
<evidence type="ECO:0000313" key="2">
    <source>
        <dbReference type="EMBL" id="DAE25425.1"/>
    </source>
</evidence>
<feature type="domain" description="DUF4376" evidence="1">
    <location>
        <begin position="71"/>
        <end position="160"/>
    </location>
</feature>
<reference evidence="2" key="1">
    <citation type="journal article" date="2021" name="Proc. Natl. Acad. Sci. U.S.A.">
        <title>A Catalog of Tens of Thousands of Viruses from Human Metagenomes Reveals Hidden Associations with Chronic Diseases.</title>
        <authorList>
            <person name="Tisza M.J."/>
            <person name="Buck C.B."/>
        </authorList>
    </citation>
    <scope>NUCLEOTIDE SEQUENCE</scope>
    <source>
        <strain evidence="2">Ct6d71</strain>
    </source>
</reference>
<evidence type="ECO:0000259" key="1">
    <source>
        <dbReference type="Pfam" id="PF14301"/>
    </source>
</evidence>
<dbReference type="InterPro" id="IPR025484">
    <property type="entry name" value="DUF4376"/>
</dbReference>
<organism evidence="2">
    <name type="scientific">Siphoviridae sp. ct6d71</name>
    <dbReference type="NCBI Taxonomy" id="2826298"/>
    <lineage>
        <taxon>Viruses</taxon>
        <taxon>Duplodnaviria</taxon>
        <taxon>Heunggongvirae</taxon>
        <taxon>Uroviricota</taxon>
        <taxon>Caudoviricetes</taxon>
    </lineage>
</organism>
<dbReference type="Pfam" id="PF14301">
    <property type="entry name" value="DUF4376"/>
    <property type="match status" value="1"/>
</dbReference>
<proteinExistence type="predicted"/>